<comment type="caution">
    <text evidence="4">The sequence shown here is derived from an EMBL/GenBank/DDBJ whole genome shotgun (WGS) entry which is preliminary data.</text>
</comment>
<dbReference type="RefSeq" id="WP_215340482.1">
    <property type="nucleotide sequence ID" value="NZ_JAGSGD010000001.1"/>
</dbReference>
<evidence type="ECO:0000313" key="4">
    <source>
        <dbReference type="EMBL" id="MBR7619921.1"/>
    </source>
</evidence>
<sequence>MLDRPEWPLLIALAIGLLIGLERERRKGDGPARSPAGLRTFALVGLLGGLTATFGDRHLILLVGALVGFGVLIAYALGERGDPGLTGEVALIATYVLGVLAPAKPVLALEVGIVVAALLAFRMQLHHFVRERISDQDLRDGLTFAIAAVVILPLLPDRPVDPYGLLNPFTLGRLAVVAMALSAVGYVAQRLVGARYGLLVAGLASGLVSSTAAVVAMGGRSREAPAAASASAAGAVASLVGSLGYLTALIGAVSPALLTVLALPLGLAAGLILLYAAWLLRGAPKQADDVTPAGRAFNGLTVLLFVALVSGFSLLSEQLVVWLGTPGALAGAAVLGLADAHAAAISMATLNANGSLAAGPAATAVLLSLTTNMAVKVPAAFMSGSRPYAMRVVWGVVLLLAGLWAGGAIMRLSGPALGGAL</sequence>
<accession>A0A941HWB6</accession>
<feature type="domain" description="MgtC/SapB/SrpB/YhiD N-terminal" evidence="2">
    <location>
        <begin position="9"/>
        <end position="127"/>
    </location>
</feature>
<feature type="transmembrane region" description="Helical" evidence="1">
    <location>
        <begin position="107"/>
        <end position="125"/>
    </location>
</feature>
<feature type="transmembrane region" description="Helical" evidence="1">
    <location>
        <begin position="170"/>
        <end position="189"/>
    </location>
</feature>
<dbReference type="EMBL" id="JAGSGD010000001">
    <property type="protein sequence ID" value="MBR7619921.1"/>
    <property type="molecule type" value="Genomic_DNA"/>
</dbReference>
<feature type="transmembrane region" description="Helical" evidence="1">
    <location>
        <begin position="257"/>
        <end position="276"/>
    </location>
</feature>
<protein>
    <submittedName>
        <fullName evidence="4">MgtC/SapB family protein</fullName>
    </submittedName>
</protein>
<feature type="transmembrane region" description="Helical" evidence="1">
    <location>
        <begin position="196"/>
        <end position="218"/>
    </location>
</feature>
<feature type="domain" description="DUF4010" evidence="3">
    <location>
        <begin position="176"/>
        <end position="384"/>
    </location>
</feature>
<feature type="transmembrane region" description="Helical" evidence="1">
    <location>
        <begin position="230"/>
        <end position="250"/>
    </location>
</feature>
<evidence type="ECO:0000259" key="3">
    <source>
        <dbReference type="Pfam" id="PF13194"/>
    </source>
</evidence>
<dbReference type="Pfam" id="PF02308">
    <property type="entry name" value="MgtC"/>
    <property type="match status" value="1"/>
</dbReference>
<keyword evidence="1" id="KW-0472">Membrane</keyword>
<keyword evidence="5" id="KW-1185">Reference proteome</keyword>
<evidence type="ECO:0000313" key="5">
    <source>
        <dbReference type="Proteomes" id="UP000622580"/>
    </source>
</evidence>
<feature type="transmembrane region" description="Helical" evidence="1">
    <location>
        <begin position="36"/>
        <end position="54"/>
    </location>
</feature>
<dbReference type="Proteomes" id="UP000622580">
    <property type="component" value="Unassembled WGS sequence"/>
</dbReference>
<feature type="transmembrane region" description="Helical" evidence="1">
    <location>
        <begin position="60"/>
        <end position="78"/>
    </location>
</feature>
<keyword evidence="1" id="KW-0812">Transmembrane</keyword>
<dbReference type="InterPro" id="IPR025105">
    <property type="entry name" value="DUF4010"/>
</dbReference>
<dbReference type="PANTHER" id="PTHR39084">
    <property type="entry name" value="MEMBRANE PROTEIN-RELATED"/>
    <property type="match status" value="1"/>
</dbReference>
<evidence type="ECO:0000256" key="1">
    <source>
        <dbReference type="SAM" id="Phobius"/>
    </source>
</evidence>
<feature type="transmembrane region" description="Helical" evidence="1">
    <location>
        <begin position="392"/>
        <end position="412"/>
    </location>
</feature>
<reference evidence="4" key="1">
    <citation type="submission" date="2021-04" db="EMBL/GenBank/DDBJ databases">
        <title>Draft genome assembly of strain Phenylobacterium sp. 20VBR1 using MiniION and Illumina platforms.</title>
        <authorList>
            <person name="Thomas F.A."/>
            <person name="Krishnan K.P."/>
            <person name="Sinha R.K."/>
        </authorList>
    </citation>
    <scope>NUCLEOTIDE SEQUENCE</scope>
    <source>
        <strain evidence="4">20VBR1</strain>
    </source>
</reference>
<feature type="transmembrane region" description="Helical" evidence="1">
    <location>
        <begin position="356"/>
        <end position="380"/>
    </location>
</feature>
<name>A0A941HWB6_9CAUL</name>
<feature type="transmembrane region" description="Helical" evidence="1">
    <location>
        <begin position="296"/>
        <end position="315"/>
    </location>
</feature>
<feature type="transmembrane region" description="Helical" evidence="1">
    <location>
        <begin position="327"/>
        <end position="350"/>
    </location>
</feature>
<dbReference type="PANTHER" id="PTHR39084:SF1">
    <property type="entry name" value="DUF4010 DOMAIN-CONTAINING PROTEIN"/>
    <property type="match status" value="1"/>
</dbReference>
<feature type="transmembrane region" description="Helical" evidence="1">
    <location>
        <begin position="6"/>
        <end position="24"/>
    </location>
</feature>
<organism evidence="4 5">
    <name type="scientific">Phenylobacterium glaciei</name>
    <dbReference type="NCBI Taxonomy" id="2803784"/>
    <lineage>
        <taxon>Bacteria</taxon>
        <taxon>Pseudomonadati</taxon>
        <taxon>Pseudomonadota</taxon>
        <taxon>Alphaproteobacteria</taxon>
        <taxon>Caulobacterales</taxon>
        <taxon>Caulobacteraceae</taxon>
        <taxon>Phenylobacterium</taxon>
    </lineage>
</organism>
<keyword evidence="1" id="KW-1133">Transmembrane helix</keyword>
<dbReference type="AlphaFoldDB" id="A0A941HWB6"/>
<evidence type="ECO:0000259" key="2">
    <source>
        <dbReference type="Pfam" id="PF02308"/>
    </source>
</evidence>
<dbReference type="Pfam" id="PF13194">
    <property type="entry name" value="DUF4010"/>
    <property type="match status" value="1"/>
</dbReference>
<proteinExistence type="predicted"/>
<dbReference type="InterPro" id="IPR049177">
    <property type="entry name" value="MgtC_SapB_SrpB_YhiD_N"/>
</dbReference>
<gene>
    <name evidence="4" type="ORF">JKL49_11025</name>
</gene>
<feature type="transmembrane region" description="Helical" evidence="1">
    <location>
        <begin position="137"/>
        <end position="155"/>
    </location>
</feature>